<dbReference type="Proteomes" id="UP000585638">
    <property type="component" value="Unassembled WGS sequence"/>
</dbReference>
<proteinExistence type="predicted"/>
<organism evidence="1 2">
    <name type="scientific">Kutzneria kofuensis</name>
    <dbReference type="NCBI Taxonomy" id="103725"/>
    <lineage>
        <taxon>Bacteria</taxon>
        <taxon>Bacillati</taxon>
        <taxon>Actinomycetota</taxon>
        <taxon>Actinomycetes</taxon>
        <taxon>Pseudonocardiales</taxon>
        <taxon>Pseudonocardiaceae</taxon>
        <taxon>Kutzneria</taxon>
    </lineage>
</organism>
<dbReference type="EMBL" id="JACHIR010000001">
    <property type="protein sequence ID" value="MBB5895366.1"/>
    <property type="molecule type" value="Genomic_DNA"/>
</dbReference>
<dbReference type="Pfam" id="PF19086">
    <property type="entry name" value="Terpene_syn_C_2"/>
    <property type="match status" value="1"/>
</dbReference>
<dbReference type="SUPFAM" id="SSF48576">
    <property type="entry name" value="Terpenoid synthases"/>
    <property type="match status" value="1"/>
</dbReference>
<dbReference type="RefSeq" id="WP_184867163.1">
    <property type="nucleotide sequence ID" value="NZ_JACHIR010000001.1"/>
</dbReference>
<evidence type="ECO:0000313" key="1">
    <source>
        <dbReference type="EMBL" id="MBB5895366.1"/>
    </source>
</evidence>
<sequence length="361" mass="40407">MTDDQLLVELPPRYCPVQVDTHPDAELLEGQGADWLTGYGLAGPRLRANDCAGFYGRIMPKAVTERLQMAVDWCFLMFAFDDINCDEVVPDAAGKQFVDIATRVVRVLEVPDVNLGPTADLFLAPVRDLALRAHRFGTPTQVRRLVDGHRAWYLGVLWELRCKLADVTPSLNDYAHMRQHTAGGLATTSWIEIVDGAEIPAAELDSPAVRALSELAFTIAAWDDDLFSYGKETWFARRETPSNCKLNLIDIVALERGYSVEAALVESVELVNRLTHRFIQLRDAVLPSASEELRNYLECLSRLLRGNMEWGLQAQRYRNPDGRSPDAVRTVGSWTEEPPAHADVVPAIPSIAWWWDPELGL</sequence>
<dbReference type="InterPro" id="IPR008949">
    <property type="entry name" value="Isoprenoid_synthase_dom_sf"/>
</dbReference>
<keyword evidence="2" id="KW-1185">Reference proteome</keyword>
<reference evidence="1 2" key="1">
    <citation type="submission" date="2020-08" db="EMBL/GenBank/DDBJ databases">
        <title>Sequencing the genomes of 1000 actinobacteria strains.</title>
        <authorList>
            <person name="Klenk H.-P."/>
        </authorList>
    </citation>
    <scope>NUCLEOTIDE SEQUENCE [LARGE SCALE GENOMIC DNA]</scope>
    <source>
        <strain evidence="1 2">DSM 43851</strain>
    </source>
</reference>
<dbReference type="AlphaFoldDB" id="A0A7W9KMM8"/>
<dbReference type="Gene3D" id="1.10.600.10">
    <property type="entry name" value="Farnesyl Diphosphate Synthase"/>
    <property type="match status" value="1"/>
</dbReference>
<evidence type="ECO:0000313" key="2">
    <source>
        <dbReference type="Proteomes" id="UP000585638"/>
    </source>
</evidence>
<gene>
    <name evidence="1" type="ORF">BJ998_006562</name>
</gene>
<accession>A0A7W9KMM8</accession>
<name>A0A7W9KMM8_9PSEU</name>
<protein>
    <submittedName>
        <fullName evidence="1">Uncharacterized protein</fullName>
    </submittedName>
</protein>
<comment type="caution">
    <text evidence="1">The sequence shown here is derived from an EMBL/GenBank/DDBJ whole genome shotgun (WGS) entry which is preliminary data.</text>
</comment>